<comment type="caution">
    <text evidence="3">The sequence shown here is derived from an EMBL/GenBank/DDBJ whole genome shotgun (WGS) entry which is preliminary data.</text>
</comment>
<name>A0A4R5P9P9_9MYCO</name>
<dbReference type="EMBL" id="RXLR01000017">
    <property type="protein sequence ID" value="TDH20240.1"/>
    <property type="molecule type" value="Genomic_DNA"/>
</dbReference>
<reference evidence="3 4" key="1">
    <citation type="journal article" date="2019" name="Sci. Rep.">
        <title>Extended insight into the Mycobacterium chelonae-abscessus complex through whole genome sequencing of Mycobacterium salmoniphilum outbreak and Mycobacterium salmoniphilum-like strains.</title>
        <authorList>
            <person name="Behra P.R.K."/>
            <person name="Das S."/>
            <person name="Pettersson B.M.F."/>
            <person name="Shirreff L."/>
            <person name="DuCote T."/>
            <person name="Jacobsson K.G."/>
            <person name="Ennis D.G."/>
            <person name="Kirsebom L.A."/>
        </authorList>
    </citation>
    <scope>NUCLEOTIDE SEQUENCE [LARGE SCALE GENOMIC DNA]</scope>
    <source>
        <strain evidence="3 4">DSM 45524</strain>
    </source>
</reference>
<protein>
    <recommendedName>
        <fullName evidence="5">DUF4352 domain-containing protein</fullName>
    </recommendedName>
</protein>
<dbReference type="RefSeq" id="WP_078335273.1">
    <property type="nucleotide sequence ID" value="NZ_MAFQ01000010.1"/>
</dbReference>
<dbReference type="Gene3D" id="2.60.40.1240">
    <property type="match status" value="1"/>
</dbReference>
<organism evidence="3 4">
    <name type="scientific">Mycobacteroides franklinii</name>
    <dbReference type="NCBI Taxonomy" id="948102"/>
    <lineage>
        <taxon>Bacteria</taxon>
        <taxon>Bacillati</taxon>
        <taxon>Actinomycetota</taxon>
        <taxon>Actinomycetes</taxon>
        <taxon>Mycobacteriales</taxon>
        <taxon>Mycobacteriaceae</taxon>
        <taxon>Mycobacteroides</taxon>
    </lineage>
</organism>
<evidence type="ECO:0000313" key="4">
    <source>
        <dbReference type="Proteomes" id="UP000295627"/>
    </source>
</evidence>
<evidence type="ECO:0000313" key="3">
    <source>
        <dbReference type="EMBL" id="TDH20240.1"/>
    </source>
</evidence>
<dbReference type="AlphaFoldDB" id="A0A4R5P9P9"/>
<gene>
    <name evidence="3" type="ORF">EJ571_15745</name>
</gene>
<dbReference type="Proteomes" id="UP000295627">
    <property type="component" value="Unassembled WGS sequence"/>
</dbReference>
<evidence type="ECO:0000256" key="2">
    <source>
        <dbReference type="SAM" id="MobiDB-lite"/>
    </source>
</evidence>
<proteinExistence type="predicted"/>
<dbReference type="InterPro" id="IPR029050">
    <property type="entry name" value="Immunoprotect_excell_Ig-like"/>
</dbReference>
<feature type="region of interest" description="Disordered" evidence="2">
    <location>
        <begin position="1"/>
        <end position="45"/>
    </location>
</feature>
<keyword evidence="1" id="KW-0732">Signal</keyword>
<evidence type="ECO:0000256" key="1">
    <source>
        <dbReference type="ARBA" id="ARBA00022729"/>
    </source>
</evidence>
<feature type="compositionally biased region" description="Low complexity" evidence="2">
    <location>
        <begin position="1"/>
        <end position="11"/>
    </location>
</feature>
<accession>A0A4R5P9P9</accession>
<evidence type="ECO:0008006" key="5">
    <source>
        <dbReference type="Google" id="ProtNLM"/>
    </source>
</evidence>
<sequence>MDGEPDPTSSGPGPGGGIPDDPNAVWRRPGAAEPVEAGSTVAESAVPPAPRGVVGRLTAWVRSWWNDLEFVQMWHVVAVAAILTTAGFGGLDQVNKTPQTFVLGEPFDNGEFTITVHRASLVQQIVGGGSVVAKPKPGRIYLGVLADITNQQDSPDVATSMFVLSKVPDAQNPVVPNEGVPVIYRVSDGSQLNLLQPGLTEKVAVVWSVPDTVTPGTSVSLELPYRLFSRGFVQYGEGWVGKDDSAKADISVGVPS</sequence>